<evidence type="ECO:0000313" key="2">
    <source>
        <dbReference type="Proteomes" id="UP001174208"/>
    </source>
</evidence>
<dbReference type="Proteomes" id="UP001174208">
    <property type="component" value="Unassembled WGS sequence"/>
</dbReference>
<proteinExistence type="predicted"/>
<accession>A0ABT8K8W7</accession>
<comment type="caution">
    <text evidence="1">The sequence shown here is derived from an EMBL/GenBank/DDBJ whole genome shotgun (WGS) entry which is preliminary data.</text>
</comment>
<organism evidence="1 2">
    <name type="scientific">Leifsonia williamsii</name>
    <dbReference type="NCBI Taxonomy" id="3035919"/>
    <lineage>
        <taxon>Bacteria</taxon>
        <taxon>Bacillati</taxon>
        <taxon>Actinomycetota</taxon>
        <taxon>Actinomycetes</taxon>
        <taxon>Micrococcales</taxon>
        <taxon>Microbacteriaceae</taxon>
        <taxon>Leifsonia</taxon>
    </lineage>
</organism>
<name>A0ABT8K8W7_9MICO</name>
<evidence type="ECO:0000313" key="1">
    <source>
        <dbReference type="EMBL" id="MDN4613261.1"/>
    </source>
</evidence>
<dbReference type="RefSeq" id="WP_301212744.1">
    <property type="nucleotide sequence ID" value="NZ_JAROCF010000001.1"/>
</dbReference>
<dbReference type="EMBL" id="JAROCF010000001">
    <property type="protein sequence ID" value="MDN4613261.1"/>
    <property type="molecule type" value="Genomic_DNA"/>
</dbReference>
<sequence>MTPGAPLTNCKGSYLQKYYNGVMAKSVGLIFNGKYNVKPTGAGWCILALAGAATLAWNPISATGLWVASTAITLGGAYGSCYQI</sequence>
<gene>
    <name evidence="1" type="ORF">P5G50_02245</name>
</gene>
<protein>
    <submittedName>
        <fullName evidence="1">Uncharacterized protein</fullName>
    </submittedName>
</protein>
<keyword evidence="2" id="KW-1185">Reference proteome</keyword>
<reference evidence="1" key="1">
    <citation type="submission" date="2023-06" db="EMBL/GenBank/DDBJ databases">
        <title>MT1 and MT2 Draft Genomes of Novel Species.</title>
        <authorList>
            <person name="Venkateswaran K."/>
        </authorList>
    </citation>
    <scope>NUCLEOTIDE SEQUENCE</scope>
    <source>
        <strain evidence="1">F6_8S_P_1B</strain>
    </source>
</reference>